<feature type="signal peptide" evidence="1">
    <location>
        <begin position="1"/>
        <end position="17"/>
    </location>
</feature>
<accession>A0A917YPQ5</accession>
<dbReference type="OrthoDB" id="5321503at2"/>
<dbReference type="Proteomes" id="UP000598196">
    <property type="component" value="Unassembled WGS sequence"/>
</dbReference>
<evidence type="ECO:0000313" key="4">
    <source>
        <dbReference type="Proteomes" id="UP000598196"/>
    </source>
</evidence>
<evidence type="ECO:0000259" key="2">
    <source>
        <dbReference type="Pfam" id="PF00656"/>
    </source>
</evidence>
<dbReference type="InterPro" id="IPR011990">
    <property type="entry name" value="TPR-like_helical_dom_sf"/>
</dbReference>
<dbReference type="Pfam" id="PF00656">
    <property type="entry name" value="Peptidase_C14"/>
    <property type="match status" value="1"/>
</dbReference>
<dbReference type="AlphaFoldDB" id="A0A917YPQ5"/>
<dbReference type="RefSeq" id="WP_146287992.1">
    <property type="nucleotide sequence ID" value="NZ_BMLP01000008.1"/>
</dbReference>
<evidence type="ECO:0000256" key="1">
    <source>
        <dbReference type="SAM" id="SignalP"/>
    </source>
</evidence>
<dbReference type="Pfam" id="PF08238">
    <property type="entry name" value="Sel1"/>
    <property type="match status" value="6"/>
</dbReference>
<feature type="domain" description="Peptidase C14 caspase" evidence="2">
    <location>
        <begin position="27"/>
        <end position="244"/>
    </location>
</feature>
<dbReference type="GO" id="GO:0006508">
    <property type="term" value="P:proteolysis"/>
    <property type="evidence" value="ECO:0007669"/>
    <property type="project" value="InterPro"/>
</dbReference>
<dbReference type="InterPro" id="IPR029030">
    <property type="entry name" value="Caspase-like_dom_sf"/>
</dbReference>
<dbReference type="Gene3D" id="3.40.50.1460">
    <property type="match status" value="1"/>
</dbReference>
<dbReference type="InterPro" id="IPR052039">
    <property type="entry name" value="Caspase-related_regulators"/>
</dbReference>
<keyword evidence="1" id="KW-0732">Signal</keyword>
<reference evidence="3 4" key="1">
    <citation type="journal article" date="2014" name="Int. J. Syst. Evol. Microbiol.">
        <title>Complete genome sequence of Corynebacterium casei LMG S-19264T (=DSM 44701T), isolated from a smear-ripened cheese.</title>
        <authorList>
            <consortium name="US DOE Joint Genome Institute (JGI-PGF)"/>
            <person name="Walter F."/>
            <person name="Albersmeier A."/>
            <person name="Kalinowski J."/>
            <person name="Ruckert C."/>
        </authorList>
    </citation>
    <scope>NUCLEOTIDE SEQUENCE [LARGE SCALE GENOMIC DNA]</scope>
    <source>
        <strain evidence="3 4">CGMCC 1.7029</strain>
    </source>
</reference>
<name>A0A917YPQ5_9RHOB</name>
<dbReference type="GO" id="GO:0004197">
    <property type="term" value="F:cysteine-type endopeptidase activity"/>
    <property type="evidence" value="ECO:0007669"/>
    <property type="project" value="InterPro"/>
</dbReference>
<dbReference type="Gene3D" id="1.25.40.10">
    <property type="entry name" value="Tetratricopeptide repeat domain"/>
    <property type="match status" value="2"/>
</dbReference>
<comment type="caution">
    <text evidence="3">The sequence shown here is derived from an EMBL/GenBank/DDBJ whole genome shotgun (WGS) entry which is preliminary data.</text>
</comment>
<dbReference type="SUPFAM" id="SSF52129">
    <property type="entry name" value="Caspase-like"/>
    <property type="match status" value="1"/>
</dbReference>
<dbReference type="PANTHER" id="PTHR22576">
    <property type="entry name" value="MUCOSA ASSOCIATED LYMPHOID TISSUE LYMPHOMA TRANSLOCATION PROTEIN 1/PARACASPASE"/>
    <property type="match status" value="1"/>
</dbReference>
<dbReference type="EMBL" id="BMLP01000008">
    <property type="protein sequence ID" value="GGO36981.1"/>
    <property type="molecule type" value="Genomic_DNA"/>
</dbReference>
<evidence type="ECO:0000313" key="3">
    <source>
        <dbReference type="EMBL" id="GGO36981.1"/>
    </source>
</evidence>
<dbReference type="InterPro" id="IPR006597">
    <property type="entry name" value="Sel1-like"/>
</dbReference>
<proteinExistence type="predicted"/>
<sequence>MRALICLIWTGVFLAHAALAQEPSEPRHALVVGNADYAIGNLRNPLNDARSMAAVLLETGFKVTVVENAGNEVFEQAVEQFAAGLTEGSVALFYYAGHAVQRDGRNYLLPVDTKAGKADAVIAQGINTSDIIDRIHARGVDFGIFILDACRDNPFVTDDSERGRGLASMESEGGETLIGFATQAGEVAFDGTGANSPYTGALVTEMDKPGRDILDVFRAVRRSVRIWTNGQQRPFISASIERSFVFRPASSGAAPVQVDAGELTVDRVRPVVEQIWWAAIEGSRLPEDFRAFVNRFPESARVADARGLALTLEQEGAQVRGLDLVQFSVPEDQRDPNGLSVVITDCDILGGDPDDPRRITDGVPWGLVNVKRALIACAAALADDPANPRLQHQMGRLLDIQGRYDEAESFYKLAGGADYSAALVNLGFLSVTARGRERDYATAMKFYRRAADLGNLRARTNIGEMFERGWSVTPNLDEAVLWYRLAARNGWPNALDTLGNLYRKGRDDQGRGLDRNPAEAIRLYRIAAELDSTNAMNNLGQIYLSDEAGPPQVEEGLRWLTLASERGNRFAAYNLGRHYRDGKIIKADPALALLLFERAADLGFAPARIAMGDLYRTGQGVKRDAGEAAFQYLLAEATADDKRPEQKEEATEKLAALKLPDADLAAARARAEEWLRLNGG</sequence>
<feature type="chain" id="PRO_5037411560" description="Peptidase C14 caspase domain-containing protein" evidence="1">
    <location>
        <begin position="18"/>
        <end position="680"/>
    </location>
</feature>
<dbReference type="SMART" id="SM00671">
    <property type="entry name" value="SEL1"/>
    <property type="match status" value="6"/>
</dbReference>
<dbReference type="InterPro" id="IPR011600">
    <property type="entry name" value="Pept_C14_caspase"/>
</dbReference>
<keyword evidence="4" id="KW-1185">Reference proteome</keyword>
<dbReference type="PANTHER" id="PTHR22576:SF37">
    <property type="entry name" value="MUCOSA-ASSOCIATED LYMPHOID TISSUE LYMPHOMA TRANSLOCATION PROTEIN 1"/>
    <property type="match status" value="1"/>
</dbReference>
<gene>
    <name evidence="3" type="ORF">GCM10010991_31850</name>
</gene>
<organism evidence="3 4">
    <name type="scientific">Gemmobacter aquaticus</name>
    <dbReference type="NCBI Taxonomy" id="490185"/>
    <lineage>
        <taxon>Bacteria</taxon>
        <taxon>Pseudomonadati</taxon>
        <taxon>Pseudomonadota</taxon>
        <taxon>Alphaproteobacteria</taxon>
        <taxon>Rhodobacterales</taxon>
        <taxon>Paracoccaceae</taxon>
        <taxon>Gemmobacter</taxon>
    </lineage>
</organism>
<protein>
    <recommendedName>
        <fullName evidence="2">Peptidase C14 caspase domain-containing protein</fullName>
    </recommendedName>
</protein>
<dbReference type="SUPFAM" id="SSF81901">
    <property type="entry name" value="HCP-like"/>
    <property type="match status" value="1"/>
</dbReference>